<reference evidence="1 2" key="1">
    <citation type="submission" date="2018-06" db="EMBL/GenBank/DDBJ databases">
        <title>Extensive metabolic versatility and redundancy in microbially diverse, dynamic hydrothermal sediments.</title>
        <authorList>
            <person name="Dombrowski N."/>
            <person name="Teske A."/>
            <person name="Baker B.J."/>
        </authorList>
    </citation>
    <scope>NUCLEOTIDE SEQUENCE [LARGE SCALE GENOMIC DNA]</scope>
    <source>
        <strain evidence="1">B79_G16</strain>
    </source>
</reference>
<evidence type="ECO:0000313" key="1">
    <source>
        <dbReference type="EMBL" id="RLC36092.1"/>
    </source>
</evidence>
<comment type="caution">
    <text evidence="1">The sequence shown here is derived from an EMBL/GenBank/DDBJ whole genome shotgun (WGS) entry which is preliminary data.</text>
</comment>
<evidence type="ECO:0008006" key="3">
    <source>
        <dbReference type="Google" id="ProtNLM"/>
    </source>
</evidence>
<proteinExistence type="predicted"/>
<gene>
    <name evidence="1" type="ORF">DRH29_05250</name>
</gene>
<organism evidence="1 2">
    <name type="scientific">candidate division Kazan bacterium</name>
    <dbReference type="NCBI Taxonomy" id="2202143"/>
    <lineage>
        <taxon>Bacteria</taxon>
        <taxon>Bacteria division Kazan-3B-28</taxon>
    </lineage>
</organism>
<dbReference type="EMBL" id="QMNG01000086">
    <property type="protein sequence ID" value="RLC36092.1"/>
    <property type="molecule type" value="Genomic_DNA"/>
</dbReference>
<accession>A0A420ZB98</accession>
<dbReference type="Proteomes" id="UP000281261">
    <property type="component" value="Unassembled WGS sequence"/>
</dbReference>
<dbReference type="AlphaFoldDB" id="A0A420ZB98"/>
<dbReference type="SUPFAM" id="SSF54506">
    <property type="entry name" value="Diaminopimelate epimerase-like"/>
    <property type="match status" value="1"/>
</dbReference>
<protein>
    <recommendedName>
        <fullName evidence="3">Proline racemase</fullName>
    </recommendedName>
</protein>
<sequence>MTIKTINFVKGHMGGNEIILLYGDQVPKGEEIKLAQKLFNPPHIRGDEAGFFYKPEKGGDLKVKIAEIGEPMFIPMCGGLTQVLGYALFETDFSEHFGLKLKEPTTKIVLETDVGFIPLEIENVAGKVKRVWTYMKAYVDYCYKLGVQPVKVLGVEAMKVGNYLVVNGDDVKKVYHDVDFEEMNESAMQILTKMSSDFGLCLYDLHPEHCGDARAVFPWDIPIGHIEPSCGTGTTVIGIAMVERGEIKVKEGSVKILIECGGKPTLGGPNIAEFRATIKNGKIIDAKFCHNLVEILAAGKIYY</sequence>
<evidence type="ECO:0000313" key="2">
    <source>
        <dbReference type="Proteomes" id="UP000281261"/>
    </source>
</evidence>
<name>A0A420ZB98_UNCK3</name>